<dbReference type="EMBL" id="AP018227">
    <property type="protein sequence ID" value="BAY84400.1"/>
    <property type="molecule type" value="Genomic_DNA"/>
</dbReference>
<reference evidence="3 4" key="1">
    <citation type="submission" date="2017-06" db="EMBL/GenBank/DDBJ databases">
        <title>Genome sequencing of cyanobaciteial culture collection at National Institute for Environmental Studies (NIES).</title>
        <authorList>
            <person name="Hirose Y."/>
            <person name="Shimura Y."/>
            <person name="Fujisawa T."/>
            <person name="Nakamura Y."/>
            <person name="Kawachi M."/>
        </authorList>
    </citation>
    <scope>NUCLEOTIDE SEQUENCE [LARGE SCALE GENOMIC DNA]</scope>
    <source>
        <strain evidence="3 4">NIES-267</strain>
    </source>
</reference>
<dbReference type="InterPro" id="IPR037143">
    <property type="entry name" value="4-PPantetheinyl_Trfase_dom_sf"/>
</dbReference>
<accession>A0A1Z4LT21</accession>
<dbReference type="Proteomes" id="UP000218418">
    <property type="component" value="Chromosome"/>
</dbReference>
<dbReference type="GO" id="GO:0008897">
    <property type="term" value="F:holo-[acyl-carrier-protein] synthase activity"/>
    <property type="evidence" value="ECO:0007669"/>
    <property type="project" value="InterPro"/>
</dbReference>
<keyword evidence="1" id="KW-0808">Transferase</keyword>
<keyword evidence="4" id="KW-1185">Reference proteome</keyword>
<gene>
    <name evidence="3" type="ORF">NIES267_38960</name>
</gene>
<evidence type="ECO:0000313" key="3">
    <source>
        <dbReference type="EMBL" id="BAY84400.1"/>
    </source>
</evidence>
<name>A0A1Z4LT21_9CYAN</name>
<dbReference type="Gene3D" id="3.90.470.20">
    <property type="entry name" value="4'-phosphopantetheinyl transferase domain"/>
    <property type="match status" value="1"/>
</dbReference>
<dbReference type="SUPFAM" id="SSF56214">
    <property type="entry name" value="4'-phosphopantetheinyl transferase"/>
    <property type="match status" value="1"/>
</dbReference>
<feature type="domain" description="4'-phosphopantetheinyl transferase" evidence="2">
    <location>
        <begin position="34"/>
        <end position="129"/>
    </location>
</feature>
<evidence type="ECO:0000259" key="2">
    <source>
        <dbReference type="Pfam" id="PF01648"/>
    </source>
</evidence>
<evidence type="ECO:0000256" key="1">
    <source>
        <dbReference type="ARBA" id="ARBA00022679"/>
    </source>
</evidence>
<dbReference type="AlphaFoldDB" id="A0A1Z4LT21"/>
<sequence length="153" mass="17692">MEIIETDTILCKNIVTYNIEDFLPKFDSLIDLKAVGLDIISIERVARLIERYDFNTLSILFTHSEICYCQNSEYPNKYYSICFAVKEAVGKALGTGLVSIDWNEIETKTIHNKQLVIDLYGKANIQAEKYGIKNWIVNWLYLDKHILVHVLAQ</sequence>
<evidence type="ECO:0000313" key="4">
    <source>
        <dbReference type="Proteomes" id="UP000218418"/>
    </source>
</evidence>
<dbReference type="Pfam" id="PF01648">
    <property type="entry name" value="ACPS"/>
    <property type="match status" value="1"/>
</dbReference>
<dbReference type="GO" id="GO:0000287">
    <property type="term" value="F:magnesium ion binding"/>
    <property type="evidence" value="ECO:0007669"/>
    <property type="project" value="InterPro"/>
</dbReference>
<dbReference type="OrthoDB" id="517356at2"/>
<organism evidence="3 4">
    <name type="scientific">Calothrix parasitica NIES-267</name>
    <dbReference type="NCBI Taxonomy" id="1973488"/>
    <lineage>
        <taxon>Bacteria</taxon>
        <taxon>Bacillati</taxon>
        <taxon>Cyanobacteriota</taxon>
        <taxon>Cyanophyceae</taxon>
        <taxon>Nostocales</taxon>
        <taxon>Calotrichaceae</taxon>
        <taxon>Calothrix</taxon>
    </lineage>
</organism>
<proteinExistence type="predicted"/>
<protein>
    <submittedName>
        <fullName evidence="3">Holo-acyl-carrier-protein synthase</fullName>
    </submittedName>
</protein>
<dbReference type="InterPro" id="IPR008278">
    <property type="entry name" value="4-PPantetheinyl_Trfase_dom"/>
</dbReference>